<evidence type="ECO:0000313" key="2">
    <source>
        <dbReference type="Proteomes" id="UP001497700"/>
    </source>
</evidence>
<gene>
    <name evidence="1" type="ORF">F4820DRAFT_112521</name>
</gene>
<protein>
    <submittedName>
        <fullName evidence="1">Uncharacterized protein</fullName>
    </submittedName>
</protein>
<organism evidence="1 2">
    <name type="scientific">Hypoxylon rubiginosum</name>
    <dbReference type="NCBI Taxonomy" id="110542"/>
    <lineage>
        <taxon>Eukaryota</taxon>
        <taxon>Fungi</taxon>
        <taxon>Dikarya</taxon>
        <taxon>Ascomycota</taxon>
        <taxon>Pezizomycotina</taxon>
        <taxon>Sordariomycetes</taxon>
        <taxon>Xylariomycetidae</taxon>
        <taxon>Xylariales</taxon>
        <taxon>Hypoxylaceae</taxon>
        <taxon>Hypoxylon</taxon>
    </lineage>
</organism>
<sequence length="206" mass="21758">MQRRSLETARHAEVGGGKTFHDIHPSASLDVVHLVRRSGRAPSDGGGSLSDSRVGIRYSPLVADELDFSVCNDDCGGAVIVVIIVVDAMPASLDVHLDVVILSIVALRLLLIAVVVVVAVLRLCALGGEFVLELAAGGTGRAVAPIQILDPEVRIGKVGAGLGRRRIDGRRIDGRADVVVMSSVIQRREGDQLVRVVREVLESVPG</sequence>
<dbReference type="Proteomes" id="UP001497700">
    <property type="component" value="Unassembled WGS sequence"/>
</dbReference>
<comment type="caution">
    <text evidence="1">The sequence shown here is derived from an EMBL/GenBank/DDBJ whole genome shotgun (WGS) entry which is preliminary data.</text>
</comment>
<reference evidence="1 2" key="1">
    <citation type="journal article" date="2022" name="New Phytol.">
        <title>Ecological generalism drives hyperdiversity of secondary metabolite gene clusters in xylarialean endophytes.</title>
        <authorList>
            <person name="Franco M.E.E."/>
            <person name="Wisecaver J.H."/>
            <person name="Arnold A.E."/>
            <person name="Ju Y.M."/>
            <person name="Slot J.C."/>
            <person name="Ahrendt S."/>
            <person name="Moore L.P."/>
            <person name="Eastman K.E."/>
            <person name="Scott K."/>
            <person name="Konkel Z."/>
            <person name="Mondo S.J."/>
            <person name="Kuo A."/>
            <person name="Hayes R.D."/>
            <person name="Haridas S."/>
            <person name="Andreopoulos B."/>
            <person name="Riley R."/>
            <person name="LaButti K."/>
            <person name="Pangilinan J."/>
            <person name="Lipzen A."/>
            <person name="Amirebrahimi M."/>
            <person name="Yan J."/>
            <person name="Adam C."/>
            <person name="Keymanesh K."/>
            <person name="Ng V."/>
            <person name="Louie K."/>
            <person name="Northen T."/>
            <person name="Drula E."/>
            <person name="Henrissat B."/>
            <person name="Hsieh H.M."/>
            <person name="Youens-Clark K."/>
            <person name="Lutzoni F."/>
            <person name="Miadlikowska J."/>
            <person name="Eastwood D.C."/>
            <person name="Hamelin R.C."/>
            <person name="Grigoriev I.V."/>
            <person name="U'Ren J.M."/>
        </authorList>
    </citation>
    <scope>NUCLEOTIDE SEQUENCE [LARGE SCALE GENOMIC DNA]</scope>
    <source>
        <strain evidence="1 2">CBS 119005</strain>
    </source>
</reference>
<dbReference type="EMBL" id="MU393437">
    <property type="protein sequence ID" value="KAI4868541.1"/>
    <property type="molecule type" value="Genomic_DNA"/>
</dbReference>
<proteinExistence type="predicted"/>
<name>A0ACB9ZAZ1_9PEZI</name>
<accession>A0ACB9ZAZ1</accession>
<keyword evidence="2" id="KW-1185">Reference proteome</keyword>
<evidence type="ECO:0000313" key="1">
    <source>
        <dbReference type="EMBL" id="KAI4868541.1"/>
    </source>
</evidence>